<reference evidence="2" key="1">
    <citation type="submission" date="2020-05" db="EMBL/GenBank/DDBJ databases">
        <authorList>
            <person name="Chiriac C."/>
            <person name="Salcher M."/>
            <person name="Ghai R."/>
            <person name="Kavagutti S V."/>
        </authorList>
    </citation>
    <scope>NUCLEOTIDE SEQUENCE</scope>
</reference>
<dbReference type="AlphaFoldDB" id="A0A6J6JGS5"/>
<dbReference type="Gene3D" id="3.50.30.40">
    <property type="entry name" value="Ribonuclease E inhibitor RraA/RraA-like"/>
    <property type="match status" value="1"/>
</dbReference>
<dbReference type="InterPro" id="IPR005493">
    <property type="entry name" value="RraA/RraA-like"/>
</dbReference>
<proteinExistence type="predicted"/>
<evidence type="ECO:0000313" key="4">
    <source>
        <dbReference type="EMBL" id="CAB4648630.1"/>
    </source>
</evidence>
<protein>
    <submittedName>
        <fullName evidence="2">Unannotated protein</fullName>
    </submittedName>
</protein>
<dbReference type="EMBL" id="CAEZWK010000005">
    <property type="protein sequence ID" value="CAB4648630.1"/>
    <property type="molecule type" value="Genomic_DNA"/>
</dbReference>
<evidence type="ECO:0000313" key="2">
    <source>
        <dbReference type="EMBL" id="CAB4636411.1"/>
    </source>
</evidence>
<gene>
    <name evidence="1" type="ORF">UFOPK2046_00395</name>
    <name evidence="2" type="ORF">UFOPK2157_00240</name>
    <name evidence="3" type="ORF">UFOPK2228_00335</name>
    <name evidence="4" type="ORF">UFOPK2245_00401</name>
</gene>
<accession>A0A6J6JGS5</accession>
<dbReference type="CDD" id="cd16841">
    <property type="entry name" value="RraA_family"/>
    <property type="match status" value="1"/>
</dbReference>
<dbReference type="InterPro" id="IPR036704">
    <property type="entry name" value="RraA/RraA-like_sf"/>
</dbReference>
<dbReference type="SUPFAM" id="SSF89562">
    <property type="entry name" value="RraA-like"/>
    <property type="match status" value="1"/>
</dbReference>
<dbReference type="EMBL" id="CAEZVW010000004">
    <property type="protein sequence ID" value="CAB4636411.1"/>
    <property type="molecule type" value="Genomic_DNA"/>
</dbReference>
<dbReference type="Pfam" id="PF03737">
    <property type="entry name" value="RraA-like"/>
    <property type="match status" value="1"/>
</dbReference>
<dbReference type="PANTHER" id="PTHR33254:SF4">
    <property type="entry name" value="4-HYDROXY-4-METHYL-2-OXOGLUTARATE ALDOLASE 3-RELATED"/>
    <property type="match status" value="1"/>
</dbReference>
<evidence type="ECO:0000313" key="1">
    <source>
        <dbReference type="EMBL" id="CAB4631617.1"/>
    </source>
</evidence>
<evidence type="ECO:0000313" key="3">
    <source>
        <dbReference type="EMBL" id="CAB4647247.1"/>
    </source>
</evidence>
<sequence length="218" mass="22674">MAQEPAIYTNTPPTPEDLKAAEYKRPDPSIIARFAKLPAANIGDVMDRLGVLDSKISPIWNGAKVAGPAFTVWTRSGDNLAIHRALAVAKPGDVIIVNGGADESRALIGDIMAGKAKRAGIAGIVIDGAARDGSGLAELEMPVFARALTPAGPYKFGPGKLCVTIAVGGVACAPGDIVVGDEDGVVIIPQAEAIEILEAAEKVLEMENGRRDDSQQKR</sequence>
<dbReference type="PANTHER" id="PTHR33254">
    <property type="entry name" value="4-HYDROXY-4-METHYL-2-OXOGLUTARATE ALDOLASE 3-RELATED"/>
    <property type="match status" value="1"/>
</dbReference>
<name>A0A6J6JGS5_9ZZZZ</name>
<dbReference type="EMBL" id="CAEZVP010000052">
    <property type="protein sequence ID" value="CAB4631617.1"/>
    <property type="molecule type" value="Genomic_DNA"/>
</dbReference>
<organism evidence="2">
    <name type="scientific">freshwater metagenome</name>
    <dbReference type="NCBI Taxonomy" id="449393"/>
    <lineage>
        <taxon>unclassified sequences</taxon>
        <taxon>metagenomes</taxon>
        <taxon>ecological metagenomes</taxon>
    </lineage>
</organism>
<dbReference type="NCBIfam" id="NF004850">
    <property type="entry name" value="PRK06201.1"/>
    <property type="match status" value="1"/>
</dbReference>
<dbReference type="EMBL" id="CAEZWF010000004">
    <property type="protein sequence ID" value="CAB4647247.1"/>
    <property type="molecule type" value="Genomic_DNA"/>
</dbReference>